<evidence type="ECO:0000313" key="2">
    <source>
        <dbReference type="Proteomes" id="UP000001542"/>
    </source>
</evidence>
<dbReference type="STRING" id="5722.A2FVR1"/>
<evidence type="ECO:0008006" key="3">
    <source>
        <dbReference type="Google" id="ProtNLM"/>
    </source>
</evidence>
<proteinExistence type="predicted"/>
<organism evidence="1 2">
    <name type="scientific">Trichomonas vaginalis (strain ATCC PRA-98 / G3)</name>
    <dbReference type="NCBI Taxonomy" id="412133"/>
    <lineage>
        <taxon>Eukaryota</taxon>
        <taxon>Metamonada</taxon>
        <taxon>Parabasalia</taxon>
        <taxon>Trichomonadida</taxon>
        <taxon>Trichomonadidae</taxon>
        <taxon>Trichomonas</taxon>
    </lineage>
</organism>
<dbReference type="InterPro" id="IPR011012">
    <property type="entry name" value="Longin-like_dom_sf"/>
</dbReference>
<name>A2FVR1_TRIV3</name>
<dbReference type="EMBL" id="DS114065">
    <property type="protein sequence ID" value="EAX91013.1"/>
    <property type="molecule type" value="Genomic_DNA"/>
</dbReference>
<dbReference type="Gene3D" id="3.30.450.70">
    <property type="match status" value="1"/>
</dbReference>
<dbReference type="GO" id="GO:0030008">
    <property type="term" value="C:TRAPP complex"/>
    <property type="evidence" value="ECO:0000318"/>
    <property type="project" value="GO_Central"/>
</dbReference>
<keyword evidence="2" id="KW-1185">Reference proteome</keyword>
<protein>
    <recommendedName>
        <fullName evidence="3">Trafficking protein particle complex subunit</fullName>
    </recommendedName>
</protein>
<dbReference type="Proteomes" id="UP000001542">
    <property type="component" value="Unassembled WGS sequence"/>
</dbReference>
<reference evidence="1" key="1">
    <citation type="submission" date="2006-10" db="EMBL/GenBank/DDBJ databases">
        <authorList>
            <person name="Amadeo P."/>
            <person name="Zhao Q."/>
            <person name="Wortman J."/>
            <person name="Fraser-Liggett C."/>
            <person name="Carlton J."/>
        </authorList>
    </citation>
    <scope>NUCLEOTIDE SEQUENCE</scope>
    <source>
        <strain evidence="1">G3</strain>
    </source>
</reference>
<gene>
    <name evidence="1" type="ORF">TVAG_479210</name>
</gene>
<dbReference type="RefSeq" id="XP_001303943.1">
    <property type="nucleotide sequence ID" value="XM_001303942.1"/>
</dbReference>
<dbReference type="SUPFAM" id="SSF64356">
    <property type="entry name" value="SNARE-like"/>
    <property type="match status" value="1"/>
</dbReference>
<dbReference type="Pfam" id="PF04628">
    <property type="entry name" value="Sedlin_N"/>
    <property type="match status" value="1"/>
</dbReference>
<dbReference type="InterPro" id="IPR006722">
    <property type="entry name" value="Sedlin"/>
</dbReference>
<accession>A2FVR1</accession>
<reference evidence="1" key="2">
    <citation type="journal article" date="2007" name="Science">
        <title>Draft genome sequence of the sexually transmitted pathogen Trichomonas vaginalis.</title>
        <authorList>
            <person name="Carlton J.M."/>
            <person name="Hirt R.P."/>
            <person name="Silva J.C."/>
            <person name="Delcher A.L."/>
            <person name="Schatz M."/>
            <person name="Zhao Q."/>
            <person name="Wortman J.R."/>
            <person name="Bidwell S.L."/>
            <person name="Alsmark U.C.M."/>
            <person name="Besteiro S."/>
            <person name="Sicheritz-Ponten T."/>
            <person name="Noel C.J."/>
            <person name="Dacks J.B."/>
            <person name="Foster P.G."/>
            <person name="Simillion C."/>
            <person name="Van de Peer Y."/>
            <person name="Miranda-Saavedra D."/>
            <person name="Barton G.J."/>
            <person name="Westrop G.D."/>
            <person name="Mueller S."/>
            <person name="Dessi D."/>
            <person name="Fiori P.L."/>
            <person name="Ren Q."/>
            <person name="Paulsen I."/>
            <person name="Zhang H."/>
            <person name="Bastida-Corcuera F.D."/>
            <person name="Simoes-Barbosa A."/>
            <person name="Brown M.T."/>
            <person name="Hayes R.D."/>
            <person name="Mukherjee M."/>
            <person name="Okumura C.Y."/>
            <person name="Schneider R."/>
            <person name="Smith A.J."/>
            <person name="Vanacova S."/>
            <person name="Villalvazo M."/>
            <person name="Haas B.J."/>
            <person name="Pertea M."/>
            <person name="Feldblyum T.V."/>
            <person name="Utterback T.R."/>
            <person name="Shu C.L."/>
            <person name="Osoegawa K."/>
            <person name="de Jong P.J."/>
            <person name="Hrdy I."/>
            <person name="Horvathova L."/>
            <person name="Zubacova Z."/>
            <person name="Dolezal P."/>
            <person name="Malik S.B."/>
            <person name="Logsdon J.M. Jr."/>
            <person name="Henze K."/>
            <person name="Gupta A."/>
            <person name="Wang C.C."/>
            <person name="Dunne R.L."/>
            <person name="Upcroft J.A."/>
            <person name="Upcroft P."/>
            <person name="White O."/>
            <person name="Salzberg S.L."/>
            <person name="Tang P."/>
            <person name="Chiu C.-H."/>
            <person name="Lee Y.-S."/>
            <person name="Embley T.M."/>
            <person name="Coombs G.H."/>
            <person name="Mottram J.C."/>
            <person name="Tachezy J."/>
            <person name="Fraser-Liggett C.M."/>
            <person name="Johnson P.J."/>
        </authorList>
    </citation>
    <scope>NUCLEOTIDE SEQUENCE [LARGE SCALE GENOMIC DNA]</scope>
    <source>
        <strain evidence="1">G3</strain>
    </source>
</reference>
<dbReference type="KEGG" id="tva:4748705"/>
<dbReference type="GO" id="GO:0005737">
    <property type="term" value="C:cytoplasm"/>
    <property type="evidence" value="ECO:0000318"/>
    <property type="project" value="GO_Central"/>
</dbReference>
<dbReference type="VEuPathDB" id="TrichDB:TVAG_479210"/>
<dbReference type="InParanoid" id="A2FVR1"/>
<sequence>MTFPSSLISVSVIGPDKSPIYIKKNDDEKESLEVEATLFEAIQIIDALPPKIYVRSSDRLLARVHKTDKFTLWAYKASLNYIIIAITPTPLIILEKVMLQFLEKVKDAMFYAFTDPFYNSFAPLTSKIFDQKVLELSASVVPQTVSGSPQ</sequence>
<dbReference type="AlphaFoldDB" id="A2FVR1"/>
<dbReference type="GO" id="GO:0005634">
    <property type="term" value="C:nucleus"/>
    <property type="evidence" value="ECO:0000318"/>
    <property type="project" value="GO_Central"/>
</dbReference>
<dbReference type="VEuPathDB" id="TrichDB:TVAGG3_0156670"/>
<evidence type="ECO:0000313" key="1">
    <source>
        <dbReference type="EMBL" id="EAX91013.1"/>
    </source>
</evidence>
<dbReference type="SMR" id="A2FVR1"/>
<dbReference type="GO" id="GO:0006888">
    <property type="term" value="P:endoplasmic reticulum to Golgi vesicle-mediated transport"/>
    <property type="evidence" value="ECO:0000318"/>
    <property type="project" value="GO_Central"/>
</dbReference>